<dbReference type="GO" id="GO:0016787">
    <property type="term" value="F:hydrolase activity"/>
    <property type="evidence" value="ECO:0007669"/>
    <property type="project" value="InterPro"/>
</dbReference>
<name>A0A7W0HQ02_9ACTN</name>
<gene>
    <name evidence="2" type="ORF">HNR30_002472</name>
</gene>
<organism evidence="2 3">
    <name type="scientific">Nonomuraea soli</name>
    <dbReference type="NCBI Taxonomy" id="1032476"/>
    <lineage>
        <taxon>Bacteria</taxon>
        <taxon>Bacillati</taxon>
        <taxon>Actinomycetota</taxon>
        <taxon>Actinomycetes</taxon>
        <taxon>Streptosporangiales</taxon>
        <taxon>Streptosporangiaceae</taxon>
        <taxon>Nonomuraea</taxon>
    </lineage>
</organism>
<dbReference type="Proteomes" id="UP000530928">
    <property type="component" value="Unassembled WGS sequence"/>
</dbReference>
<accession>A0A7W0HQ02</accession>
<reference evidence="2 3" key="1">
    <citation type="submission" date="2020-07" db="EMBL/GenBank/DDBJ databases">
        <title>Genomic Encyclopedia of Type Strains, Phase IV (KMG-IV): sequencing the most valuable type-strain genomes for metagenomic binning, comparative biology and taxonomic classification.</title>
        <authorList>
            <person name="Goeker M."/>
        </authorList>
    </citation>
    <scope>NUCLEOTIDE SEQUENCE [LARGE SCALE GENOMIC DNA]</scope>
    <source>
        <strain evidence="2 3">DSM 45533</strain>
    </source>
</reference>
<feature type="region of interest" description="Disordered" evidence="1">
    <location>
        <begin position="27"/>
        <end position="52"/>
    </location>
</feature>
<evidence type="ECO:0000256" key="1">
    <source>
        <dbReference type="SAM" id="MobiDB-lite"/>
    </source>
</evidence>
<dbReference type="PANTHER" id="PTHR11365">
    <property type="entry name" value="5-OXOPROLINASE RELATED"/>
    <property type="match status" value="1"/>
</dbReference>
<evidence type="ECO:0000313" key="3">
    <source>
        <dbReference type="Proteomes" id="UP000530928"/>
    </source>
</evidence>
<dbReference type="RefSeq" id="WP_181609880.1">
    <property type="nucleotide sequence ID" value="NZ_BAABAM010000012.1"/>
</dbReference>
<proteinExistence type="predicted"/>
<dbReference type="InterPro" id="IPR045079">
    <property type="entry name" value="Oxoprolinase-like"/>
</dbReference>
<comment type="caution">
    <text evidence="2">The sequence shown here is derived from an EMBL/GenBank/DDBJ whole genome shotgun (WGS) entry which is preliminary data.</text>
</comment>
<dbReference type="EMBL" id="JACDUR010000002">
    <property type="protein sequence ID" value="MBA2891131.1"/>
    <property type="molecule type" value="Genomic_DNA"/>
</dbReference>
<dbReference type="AlphaFoldDB" id="A0A7W0HQ02"/>
<keyword evidence="3" id="KW-1185">Reference proteome</keyword>
<protein>
    <submittedName>
        <fullName evidence="2">Uncharacterized protein</fullName>
    </submittedName>
</protein>
<dbReference type="PANTHER" id="PTHR11365:SF10">
    <property type="entry name" value="HYDANTOINASE_OXOPROLINASE"/>
    <property type="match status" value="1"/>
</dbReference>
<sequence length="375" mass="38508">MIGGLATLRRATVLAVVRDGLPIHLSPLRADPGSPPGSATPTPPADPPLDRLSSPAVESALRHALARAPGLKALCLAVDLPPGHGAPVAAVRIAGPCPPALAPRLDIGHTTAPGSTATIIRGGHDLTGRPLAPLDLPALRRFARTCGLRDFAVTATGSPVLADHELQAAAAIADEVPGARITLSYEYGRAGLREREQWAIANAALCPGASHLADHLVRLLPGLPLYVARTGEGLVSAHYFRRYPLTCAEGATTSLHRAQTALAHRAAPASPRDASRTALTSPGDASRTALAGAHLAAYGATLAVPMAGVERIVRARGTAELDRAVSDAQDEALTRVLSAGAVPGSARVSSVAVNPLSYLPDGLFRLRVRAEGATP</sequence>
<evidence type="ECO:0000313" key="2">
    <source>
        <dbReference type="EMBL" id="MBA2891131.1"/>
    </source>
</evidence>